<dbReference type="Pfam" id="PF12663">
    <property type="entry name" value="DUF3788"/>
    <property type="match status" value="1"/>
</dbReference>
<evidence type="ECO:0000313" key="3">
    <source>
        <dbReference type="Proteomes" id="UP000283975"/>
    </source>
</evidence>
<evidence type="ECO:0000313" key="4">
    <source>
        <dbReference type="Proteomes" id="UP000284543"/>
    </source>
</evidence>
<dbReference type="RefSeq" id="WP_002573237.1">
    <property type="nucleotide sequence ID" value="NZ_CAUHGS010000014.1"/>
</dbReference>
<name>A0A414AY54_9FIRM</name>
<dbReference type="AlphaFoldDB" id="A0A414AY54"/>
<dbReference type="InterPro" id="IPR024265">
    <property type="entry name" value="DUF3788"/>
</dbReference>
<gene>
    <name evidence="2" type="ORF">DW839_07785</name>
    <name evidence="1" type="ORF">DWW02_15950</name>
</gene>
<evidence type="ECO:0000313" key="1">
    <source>
        <dbReference type="EMBL" id="RGV74826.1"/>
    </source>
</evidence>
<accession>A0A414AY54</accession>
<evidence type="ECO:0000313" key="2">
    <source>
        <dbReference type="EMBL" id="RHC57086.1"/>
    </source>
</evidence>
<proteinExistence type="predicted"/>
<dbReference type="Proteomes" id="UP000284543">
    <property type="component" value="Unassembled WGS sequence"/>
</dbReference>
<organism evidence="2 3">
    <name type="scientific">Enterocloster bolteae</name>
    <dbReference type="NCBI Taxonomy" id="208479"/>
    <lineage>
        <taxon>Bacteria</taxon>
        <taxon>Bacillati</taxon>
        <taxon>Bacillota</taxon>
        <taxon>Clostridia</taxon>
        <taxon>Lachnospirales</taxon>
        <taxon>Lachnospiraceae</taxon>
        <taxon>Enterocloster</taxon>
    </lineage>
</organism>
<comment type="caution">
    <text evidence="2">The sequence shown here is derived from an EMBL/GenBank/DDBJ whole genome shotgun (WGS) entry which is preliminary data.</text>
</comment>
<sequence length="159" mass="18626">MAEKIRYKKKKTRLTEKYQQPPESLIRIFMGIEAWKRLMRFEEMLRERYDVSREIRFPFGNEYGWSFRYSHKKSLLLYVFFEEGGFCCTISINDKGAQEVDSIFGELLPEIQASWLNRYACGADGGWLNRSVISDEELPDLIRLVGVKVKPKKIGGKNA</sequence>
<dbReference type="EMBL" id="QRZM01000006">
    <property type="protein sequence ID" value="RGV74826.1"/>
    <property type="molecule type" value="Genomic_DNA"/>
</dbReference>
<reference evidence="3 4" key="1">
    <citation type="submission" date="2018-08" db="EMBL/GenBank/DDBJ databases">
        <title>A genome reference for cultivated species of the human gut microbiota.</title>
        <authorList>
            <person name="Zou Y."/>
            <person name="Xue W."/>
            <person name="Luo G."/>
        </authorList>
    </citation>
    <scope>NUCLEOTIDE SEQUENCE [LARGE SCALE GENOMIC DNA]</scope>
    <source>
        <strain evidence="1 4">AF14-18</strain>
        <strain evidence="2 3">AM35-14</strain>
    </source>
</reference>
<dbReference type="Proteomes" id="UP000283975">
    <property type="component" value="Unassembled WGS sequence"/>
</dbReference>
<dbReference type="EMBL" id="QSHZ01000006">
    <property type="protein sequence ID" value="RHC57086.1"/>
    <property type="molecule type" value="Genomic_DNA"/>
</dbReference>
<protein>
    <submittedName>
        <fullName evidence="2">DUF3788 family protein</fullName>
    </submittedName>
</protein>